<proteinExistence type="predicted"/>
<evidence type="ECO:0000313" key="2">
    <source>
        <dbReference type="EMBL" id="NMO00447.1"/>
    </source>
</evidence>
<protein>
    <submittedName>
        <fullName evidence="2">DUF5302 domain-containing protein</fullName>
    </submittedName>
</protein>
<dbReference type="EMBL" id="JABBNB010000003">
    <property type="protein sequence ID" value="NMO00447.1"/>
    <property type="molecule type" value="Genomic_DNA"/>
</dbReference>
<reference evidence="2 3" key="1">
    <citation type="submission" date="2020-04" db="EMBL/GenBank/DDBJ databases">
        <title>Gordonia sp. nov. TBRC 11910.</title>
        <authorList>
            <person name="Suriyachadkun C."/>
        </authorList>
    </citation>
    <scope>NUCLEOTIDE SEQUENCE [LARGE SCALE GENOMIC DNA]</scope>
    <source>
        <strain evidence="2 3">TBRC 11910</strain>
    </source>
</reference>
<comment type="caution">
    <text evidence="2">The sequence shown here is derived from an EMBL/GenBank/DDBJ whole genome shotgun (WGS) entry which is preliminary data.</text>
</comment>
<organism evidence="2 3">
    <name type="scientific">Gordonia asplenii</name>
    <dbReference type="NCBI Taxonomy" id="2725283"/>
    <lineage>
        <taxon>Bacteria</taxon>
        <taxon>Bacillati</taxon>
        <taxon>Actinomycetota</taxon>
        <taxon>Actinomycetes</taxon>
        <taxon>Mycobacteriales</taxon>
        <taxon>Gordoniaceae</taxon>
        <taxon>Gordonia</taxon>
    </lineage>
</organism>
<accession>A0A848KR86</accession>
<dbReference type="AlphaFoldDB" id="A0A848KR86"/>
<dbReference type="Proteomes" id="UP000550729">
    <property type="component" value="Unassembled WGS sequence"/>
</dbReference>
<sequence>MAANEEAKRKFREALDRKTQQGNHGEQHLSGKSKARGTHGSASHQQQFRRKSG</sequence>
<feature type="compositionally biased region" description="Basic and acidic residues" evidence="1">
    <location>
        <begin position="1"/>
        <end position="29"/>
    </location>
</feature>
<dbReference type="Pfam" id="PF17227">
    <property type="entry name" value="DUF5302"/>
    <property type="match status" value="1"/>
</dbReference>
<evidence type="ECO:0000256" key="1">
    <source>
        <dbReference type="SAM" id="MobiDB-lite"/>
    </source>
</evidence>
<gene>
    <name evidence="2" type="ORF">HH308_04370</name>
</gene>
<dbReference type="RefSeq" id="WP_170192942.1">
    <property type="nucleotide sequence ID" value="NZ_JABBNB010000003.1"/>
</dbReference>
<dbReference type="InterPro" id="IPR035172">
    <property type="entry name" value="DUF5302"/>
</dbReference>
<name>A0A848KR86_9ACTN</name>
<feature type="region of interest" description="Disordered" evidence="1">
    <location>
        <begin position="1"/>
        <end position="53"/>
    </location>
</feature>
<evidence type="ECO:0000313" key="3">
    <source>
        <dbReference type="Proteomes" id="UP000550729"/>
    </source>
</evidence>
<keyword evidence="3" id="KW-1185">Reference proteome</keyword>